<sequence length="153" mass="17336">MKNIDIVLVSISNPILIGIYLNEALIDTITSDEKTSDVISDIFEEILKKYNINTILYTSSPGSHLSTKLVYVYIKTLSIVKGINIKSVDGFFFNNNNPIKGIMGKYFVKTNKEILLKTLKINDENIKFQLPQHIDMKQFSSNIEPVYVAPAVY</sequence>
<organism evidence="1">
    <name type="scientific">hydrothermal vent metagenome</name>
    <dbReference type="NCBI Taxonomy" id="652676"/>
    <lineage>
        <taxon>unclassified sequences</taxon>
        <taxon>metagenomes</taxon>
        <taxon>ecological metagenomes</taxon>
    </lineage>
</organism>
<dbReference type="AlphaFoldDB" id="A0A3B1E272"/>
<dbReference type="SUPFAM" id="SSF53067">
    <property type="entry name" value="Actin-like ATPase domain"/>
    <property type="match status" value="1"/>
</dbReference>
<evidence type="ECO:0000313" key="1">
    <source>
        <dbReference type="EMBL" id="VAY88094.1"/>
    </source>
</evidence>
<dbReference type="InterPro" id="IPR043129">
    <property type="entry name" value="ATPase_NBD"/>
</dbReference>
<name>A0A3B1E272_9ZZZZ</name>
<reference evidence="1" key="1">
    <citation type="submission" date="2018-10" db="EMBL/GenBank/DDBJ databases">
        <authorList>
            <person name="Aoki K."/>
        </authorList>
    </citation>
    <scope>NUCLEOTIDE SEQUENCE</scope>
</reference>
<dbReference type="EMBL" id="UOYO01000046">
    <property type="protein sequence ID" value="VAY88094.1"/>
    <property type="molecule type" value="Genomic_DNA"/>
</dbReference>
<protein>
    <submittedName>
        <fullName evidence="1">TsaB protein, required for threonylcarbamoyladenosine (T(6)A) formation in tRNA</fullName>
    </submittedName>
</protein>
<gene>
    <name evidence="1" type="ORF">MNB_ARC-1_778</name>
</gene>
<proteinExistence type="predicted"/>
<accession>A0A3B1E272</accession>